<comment type="caution">
    <text evidence="7">The sequence shown here is derived from an EMBL/GenBank/DDBJ whole genome shotgun (WGS) entry which is preliminary data.</text>
</comment>
<evidence type="ECO:0000256" key="2">
    <source>
        <dbReference type="ARBA" id="ARBA00022448"/>
    </source>
</evidence>
<protein>
    <submittedName>
        <fullName evidence="7">Putative sodium-and chloride-dependent glycine transporter 1 isoform X2</fullName>
    </submittedName>
</protein>
<feature type="non-terminal residue" evidence="7">
    <location>
        <position position="1"/>
    </location>
</feature>
<feature type="transmembrane region" description="Helical" evidence="6">
    <location>
        <begin position="97"/>
        <end position="119"/>
    </location>
</feature>
<reference evidence="7 8" key="1">
    <citation type="journal article" date="2017" name="PLoS Biol.">
        <title>The sea cucumber genome provides insights into morphological evolution and visceral regeneration.</title>
        <authorList>
            <person name="Zhang X."/>
            <person name="Sun L."/>
            <person name="Yuan J."/>
            <person name="Sun Y."/>
            <person name="Gao Y."/>
            <person name="Zhang L."/>
            <person name="Li S."/>
            <person name="Dai H."/>
            <person name="Hamel J.F."/>
            <person name="Liu C."/>
            <person name="Yu Y."/>
            <person name="Liu S."/>
            <person name="Lin W."/>
            <person name="Guo K."/>
            <person name="Jin S."/>
            <person name="Xu P."/>
            <person name="Storey K.B."/>
            <person name="Huan P."/>
            <person name="Zhang T."/>
            <person name="Zhou Y."/>
            <person name="Zhang J."/>
            <person name="Lin C."/>
            <person name="Li X."/>
            <person name="Xing L."/>
            <person name="Huo D."/>
            <person name="Sun M."/>
            <person name="Wang L."/>
            <person name="Mercier A."/>
            <person name="Li F."/>
            <person name="Yang H."/>
            <person name="Xiang J."/>
        </authorList>
    </citation>
    <scope>NUCLEOTIDE SEQUENCE [LARGE SCALE GENOMIC DNA]</scope>
    <source>
        <strain evidence="7">Shaxun</strain>
        <tissue evidence="7">Muscle</tissue>
    </source>
</reference>
<evidence type="ECO:0000256" key="3">
    <source>
        <dbReference type="ARBA" id="ARBA00022692"/>
    </source>
</evidence>
<sequence length="183" mass="21153">AGPYWANLVDQSAISLGVVCFALLEAVSIVWVYGVRRFKNDIRSMIGDKWVDHPTFWWWKLQWCFVTPTILVSIILVNCIDWTYPTYNGPYPIWALYIFWGIITISVAPIPVVMLYTAITSSGSFRERLDIMFSPQNSWGPILRSDRDHAWECHEQHGTTMGEKLYLHPLTNEEDQNIAKTVL</sequence>
<evidence type="ECO:0000256" key="5">
    <source>
        <dbReference type="ARBA" id="ARBA00023136"/>
    </source>
</evidence>
<evidence type="ECO:0000256" key="6">
    <source>
        <dbReference type="SAM" id="Phobius"/>
    </source>
</evidence>
<keyword evidence="4 6" id="KW-1133">Transmembrane helix</keyword>
<dbReference type="InterPro" id="IPR000175">
    <property type="entry name" value="Na/ntran_symport"/>
</dbReference>
<dbReference type="GO" id="GO:0005886">
    <property type="term" value="C:plasma membrane"/>
    <property type="evidence" value="ECO:0007669"/>
    <property type="project" value="TreeGrafter"/>
</dbReference>
<dbReference type="Pfam" id="PF00209">
    <property type="entry name" value="SNF"/>
    <property type="match status" value="1"/>
</dbReference>
<comment type="subcellular location">
    <subcellularLocation>
        <location evidence="1">Membrane</location>
        <topology evidence="1">Multi-pass membrane protein</topology>
    </subcellularLocation>
</comment>
<dbReference type="SUPFAM" id="SSF161070">
    <property type="entry name" value="SNF-like"/>
    <property type="match status" value="1"/>
</dbReference>
<dbReference type="Proteomes" id="UP000230750">
    <property type="component" value="Unassembled WGS sequence"/>
</dbReference>
<organism evidence="7 8">
    <name type="scientific">Stichopus japonicus</name>
    <name type="common">Sea cucumber</name>
    <dbReference type="NCBI Taxonomy" id="307972"/>
    <lineage>
        <taxon>Eukaryota</taxon>
        <taxon>Metazoa</taxon>
        <taxon>Echinodermata</taxon>
        <taxon>Eleutherozoa</taxon>
        <taxon>Echinozoa</taxon>
        <taxon>Holothuroidea</taxon>
        <taxon>Aspidochirotacea</taxon>
        <taxon>Aspidochirotida</taxon>
        <taxon>Stichopodidae</taxon>
        <taxon>Apostichopus</taxon>
    </lineage>
</organism>
<dbReference type="PANTHER" id="PTHR11616:SF240">
    <property type="entry name" value="BLOATED TUBULES, ISOFORM B-RELATED"/>
    <property type="match status" value="1"/>
</dbReference>
<evidence type="ECO:0000313" key="8">
    <source>
        <dbReference type="Proteomes" id="UP000230750"/>
    </source>
</evidence>
<dbReference type="PANTHER" id="PTHR11616">
    <property type="entry name" value="SODIUM/CHLORIDE DEPENDENT TRANSPORTER"/>
    <property type="match status" value="1"/>
</dbReference>
<dbReference type="STRING" id="307972.A0A2G8LNR2"/>
<dbReference type="PROSITE" id="PS50267">
    <property type="entry name" value="NA_NEUROTRAN_SYMP_3"/>
    <property type="match status" value="1"/>
</dbReference>
<name>A0A2G8LNR2_STIJA</name>
<dbReference type="OrthoDB" id="6581954at2759"/>
<dbReference type="PRINTS" id="PR00176">
    <property type="entry name" value="NANEUSMPORT"/>
</dbReference>
<keyword evidence="8" id="KW-1185">Reference proteome</keyword>
<keyword evidence="3 6" id="KW-0812">Transmembrane</keyword>
<evidence type="ECO:0000256" key="1">
    <source>
        <dbReference type="ARBA" id="ARBA00004141"/>
    </source>
</evidence>
<dbReference type="EMBL" id="MRZV01000023">
    <property type="protein sequence ID" value="PIK61899.1"/>
    <property type="molecule type" value="Genomic_DNA"/>
</dbReference>
<gene>
    <name evidence="7" type="ORF">BSL78_01230</name>
</gene>
<dbReference type="AlphaFoldDB" id="A0A2G8LNR2"/>
<dbReference type="GO" id="GO:0015375">
    <property type="term" value="F:glycine:sodium symporter activity"/>
    <property type="evidence" value="ECO:0007669"/>
    <property type="project" value="TreeGrafter"/>
</dbReference>
<proteinExistence type="predicted"/>
<keyword evidence="2" id="KW-0813">Transport</keyword>
<evidence type="ECO:0000313" key="7">
    <source>
        <dbReference type="EMBL" id="PIK61899.1"/>
    </source>
</evidence>
<keyword evidence="5 6" id="KW-0472">Membrane</keyword>
<dbReference type="InterPro" id="IPR037272">
    <property type="entry name" value="SNS_sf"/>
</dbReference>
<evidence type="ECO:0000256" key="4">
    <source>
        <dbReference type="ARBA" id="ARBA00022989"/>
    </source>
</evidence>
<feature type="transmembrane region" description="Helical" evidence="6">
    <location>
        <begin position="12"/>
        <end position="35"/>
    </location>
</feature>
<feature type="transmembrane region" description="Helical" evidence="6">
    <location>
        <begin position="56"/>
        <end position="77"/>
    </location>
</feature>
<accession>A0A2G8LNR2</accession>